<keyword evidence="9" id="KW-1185">Reference proteome</keyword>
<keyword evidence="4 6" id="KW-1133">Transmembrane helix</keyword>
<evidence type="ECO:0000256" key="2">
    <source>
        <dbReference type="ARBA" id="ARBA00022475"/>
    </source>
</evidence>
<dbReference type="EMBL" id="QGGI01000003">
    <property type="protein sequence ID" value="PWJ95912.1"/>
    <property type="molecule type" value="Genomic_DNA"/>
</dbReference>
<evidence type="ECO:0000313" key="8">
    <source>
        <dbReference type="EMBL" id="PWJ95912.1"/>
    </source>
</evidence>
<dbReference type="GO" id="GO:0005886">
    <property type="term" value="C:plasma membrane"/>
    <property type="evidence" value="ECO:0007669"/>
    <property type="project" value="UniProtKB-SubCell"/>
</dbReference>
<evidence type="ECO:0000259" key="7">
    <source>
        <dbReference type="Pfam" id="PF04024"/>
    </source>
</evidence>
<name>A0AA45C856_9BACT</name>
<dbReference type="AlphaFoldDB" id="A0AA45C856"/>
<dbReference type="Pfam" id="PF04024">
    <property type="entry name" value="PspC"/>
    <property type="match status" value="1"/>
</dbReference>
<evidence type="ECO:0000256" key="4">
    <source>
        <dbReference type="ARBA" id="ARBA00022989"/>
    </source>
</evidence>
<evidence type="ECO:0000256" key="5">
    <source>
        <dbReference type="ARBA" id="ARBA00023136"/>
    </source>
</evidence>
<feature type="transmembrane region" description="Helical" evidence="6">
    <location>
        <begin position="33"/>
        <end position="56"/>
    </location>
</feature>
<dbReference type="Proteomes" id="UP000245921">
    <property type="component" value="Unassembled WGS sequence"/>
</dbReference>
<feature type="transmembrane region" description="Helical" evidence="6">
    <location>
        <begin position="130"/>
        <end position="148"/>
    </location>
</feature>
<evidence type="ECO:0000313" key="9">
    <source>
        <dbReference type="Proteomes" id="UP000245921"/>
    </source>
</evidence>
<gene>
    <name evidence="8" type="ORF">C7380_10390</name>
</gene>
<dbReference type="InterPro" id="IPR007168">
    <property type="entry name" value="Phageshock_PspC_N"/>
</dbReference>
<dbReference type="RefSeq" id="WP_109604029.1">
    <property type="nucleotide sequence ID" value="NZ_QGGI01000003.1"/>
</dbReference>
<organism evidence="8 9">
    <name type="scientific">Oceanotoga teriensis</name>
    <dbReference type="NCBI Taxonomy" id="515440"/>
    <lineage>
        <taxon>Bacteria</taxon>
        <taxon>Thermotogati</taxon>
        <taxon>Thermotogota</taxon>
        <taxon>Thermotogae</taxon>
        <taxon>Petrotogales</taxon>
        <taxon>Petrotogaceae</taxon>
        <taxon>Oceanotoga</taxon>
    </lineage>
</organism>
<dbReference type="PANTHER" id="PTHR33885">
    <property type="entry name" value="PHAGE SHOCK PROTEIN C"/>
    <property type="match status" value="1"/>
</dbReference>
<keyword evidence="5 6" id="KW-0472">Membrane</keyword>
<feature type="domain" description="Phage shock protein PspC N-terminal" evidence="7">
    <location>
        <begin position="3"/>
        <end position="59"/>
    </location>
</feature>
<dbReference type="PANTHER" id="PTHR33885:SF3">
    <property type="entry name" value="PHAGE SHOCK PROTEIN C"/>
    <property type="match status" value="1"/>
</dbReference>
<protein>
    <submittedName>
        <fullName evidence="8">Phage shock protein C (PspC) family protein</fullName>
    </submittedName>
</protein>
<feature type="transmembrane region" description="Helical" evidence="6">
    <location>
        <begin position="103"/>
        <end position="124"/>
    </location>
</feature>
<comment type="subcellular location">
    <subcellularLocation>
        <location evidence="1">Cell membrane</location>
        <topology evidence="1">Single-pass membrane protein</topology>
    </subcellularLocation>
</comment>
<evidence type="ECO:0000256" key="6">
    <source>
        <dbReference type="SAM" id="Phobius"/>
    </source>
</evidence>
<dbReference type="InterPro" id="IPR052027">
    <property type="entry name" value="PspC"/>
</dbReference>
<reference evidence="8 9" key="1">
    <citation type="submission" date="2018-05" db="EMBL/GenBank/DDBJ databases">
        <title>Genomic Encyclopedia of Type Strains, Phase IV (KMG-IV): sequencing the most valuable type-strain genomes for metagenomic binning, comparative biology and taxonomic classification.</title>
        <authorList>
            <person name="Goeker M."/>
        </authorList>
    </citation>
    <scope>NUCLEOTIDE SEQUENCE [LARGE SCALE GENOMIC DNA]</scope>
    <source>
        <strain evidence="8 9">DSM 24906</strain>
    </source>
</reference>
<keyword evidence="2" id="KW-1003">Cell membrane</keyword>
<evidence type="ECO:0000256" key="1">
    <source>
        <dbReference type="ARBA" id="ARBA00004162"/>
    </source>
</evidence>
<evidence type="ECO:0000256" key="3">
    <source>
        <dbReference type="ARBA" id="ARBA00022692"/>
    </source>
</evidence>
<comment type="caution">
    <text evidence="8">The sequence shown here is derived from an EMBL/GenBank/DDBJ whole genome shotgun (WGS) entry which is preliminary data.</text>
</comment>
<keyword evidence="3 6" id="KW-0812">Transmembrane</keyword>
<accession>A0AA45C856</accession>
<sequence length="155" mass="17609">MNRLYRSKTNRIFAGVCGGLGDYFNVDPVLIRLIWFASIFAWGTGLLVYIIAAIIIPNEPIGYTREREEEYRQYGSFNQESTKNSTSQKINNKDEGNPEIFKAIVAIIIIFVGASLLFNIFVPFDFFAKAWKILISIILISLGGYMMYSSVKGRK</sequence>
<proteinExistence type="predicted"/>